<sequence length="76" mass="8285">MKISASDACQRNLHTIQIDLSITAYSVLFCTARDLHFKDSGPNEDAIFGSDLGPNFPVPLALVSSSYRRDSNPVLS</sequence>
<dbReference type="AlphaFoldDB" id="A0A834HNW1"/>
<organism evidence="1 2">
    <name type="scientific">Rhynchophorus ferrugineus</name>
    <name type="common">Red palm weevil</name>
    <name type="synonym">Curculio ferrugineus</name>
    <dbReference type="NCBI Taxonomy" id="354439"/>
    <lineage>
        <taxon>Eukaryota</taxon>
        <taxon>Metazoa</taxon>
        <taxon>Ecdysozoa</taxon>
        <taxon>Arthropoda</taxon>
        <taxon>Hexapoda</taxon>
        <taxon>Insecta</taxon>
        <taxon>Pterygota</taxon>
        <taxon>Neoptera</taxon>
        <taxon>Endopterygota</taxon>
        <taxon>Coleoptera</taxon>
        <taxon>Polyphaga</taxon>
        <taxon>Cucujiformia</taxon>
        <taxon>Curculionidae</taxon>
        <taxon>Dryophthorinae</taxon>
        <taxon>Rhynchophorus</taxon>
    </lineage>
</organism>
<comment type="caution">
    <text evidence="1">The sequence shown here is derived from an EMBL/GenBank/DDBJ whole genome shotgun (WGS) entry which is preliminary data.</text>
</comment>
<reference evidence="1" key="1">
    <citation type="submission" date="2020-08" db="EMBL/GenBank/DDBJ databases">
        <title>Genome sequencing and assembly of the red palm weevil Rhynchophorus ferrugineus.</title>
        <authorList>
            <person name="Dias G.B."/>
            <person name="Bergman C.M."/>
            <person name="Manee M."/>
        </authorList>
    </citation>
    <scope>NUCLEOTIDE SEQUENCE</scope>
    <source>
        <strain evidence="1">AA-2017</strain>
        <tissue evidence="1">Whole larva</tissue>
    </source>
</reference>
<dbReference type="Proteomes" id="UP000625711">
    <property type="component" value="Unassembled WGS sequence"/>
</dbReference>
<evidence type="ECO:0000313" key="1">
    <source>
        <dbReference type="EMBL" id="KAF7264187.1"/>
    </source>
</evidence>
<protein>
    <submittedName>
        <fullName evidence="1">Uncharacterized protein</fullName>
    </submittedName>
</protein>
<dbReference type="EMBL" id="JAACXV010017962">
    <property type="protein sequence ID" value="KAF7264187.1"/>
    <property type="molecule type" value="Genomic_DNA"/>
</dbReference>
<proteinExistence type="predicted"/>
<name>A0A834HNW1_RHYFE</name>
<gene>
    <name evidence="1" type="ORF">GWI33_000490</name>
</gene>
<evidence type="ECO:0000313" key="2">
    <source>
        <dbReference type="Proteomes" id="UP000625711"/>
    </source>
</evidence>
<keyword evidence="2" id="KW-1185">Reference proteome</keyword>
<accession>A0A834HNW1</accession>